<evidence type="ECO:0000313" key="2">
    <source>
        <dbReference type="Proteomes" id="UP000054538"/>
    </source>
</evidence>
<dbReference type="InterPro" id="IPR036397">
    <property type="entry name" value="RNaseH_sf"/>
</dbReference>
<dbReference type="STRING" id="930991.A0A0D0E2L7"/>
<reference evidence="2" key="2">
    <citation type="submission" date="2015-01" db="EMBL/GenBank/DDBJ databases">
        <title>Evolutionary Origins and Diversification of the Mycorrhizal Mutualists.</title>
        <authorList>
            <consortium name="DOE Joint Genome Institute"/>
            <consortium name="Mycorrhizal Genomics Consortium"/>
            <person name="Kohler A."/>
            <person name="Kuo A."/>
            <person name="Nagy L.G."/>
            <person name="Floudas D."/>
            <person name="Copeland A."/>
            <person name="Barry K.W."/>
            <person name="Cichocki N."/>
            <person name="Veneault-Fourrey C."/>
            <person name="LaButti K."/>
            <person name="Lindquist E.A."/>
            <person name="Lipzen A."/>
            <person name="Lundell T."/>
            <person name="Morin E."/>
            <person name="Murat C."/>
            <person name="Riley R."/>
            <person name="Ohm R."/>
            <person name="Sun H."/>
            <person name="Tunlid A."/>
            <person name="Henrissat B."/>
            <person name="Grigoriev I.V."/>
            <person name="Hibbett D.S."/>
            <person name="Martin F."/>
        </authorList>
    </citation>
    <scope>NUCLEOTIDE SEQUENCE [LARGE SCALE GENOMIC DNA]</scope>
    <source>
        <strain evidence="2">Ve08.2h10</strain>
    </source>
</reference>
<dbReference type="Gene3D" id="3.30.420.10">
    <property type="entry name" value="Ribonuclease H-like superfamily/Ribonuclease H"/>
    <property type="match status" value="1"/>
</dbReference>
<dbReference type="EMBL" id="KN824899">
    <property type="protein sequence ID" value="KIK98281.1"/>
    <property type="molecule type" value="Genomic_DNA"/>
</dbReference>
<dbReference type="GO" id="GO:0003676">
    <property type="term" value="F:nucleic acid binding"/>
    <property type="evidence" value="ECO:0007669"/>
    <property type="project" value="InterPro"/>
</dbReference>
<dbReference type="Proteomes" id="UP000054538">
    <property type="component" value="Unassembled WGS sequence"/>
</dbReference>
<organism evidence="1 2">
    <name type="scientific">Paxillus rubicundulus Ve08.2h10</name>
    <dbReference type="NCBI Taxonomy" id="930991"/>
    <lineage>
        <taxon>Eukaryota</taxon>
        <taxon>Fungi</taxon>
        <taxon>Dikarya</taxon>
        <taxon>Basidiomycota</taxon>
        <taxon>Agaricomycotina</taxon>
        <taxon>Agaricomycetes</taxon>
        <taxon>Agaricomycetidae</taxon>
        <taxon>Boletales</taxon>
        <taxon>Paxilineae</taxon>
        <taxon>Paxillaceae</taxon>
        <taxon>Paxillus</taxon>
    </lineage>
</organism>
<sequence length="100" mass="11236">MSTLLGWHCGHSQKGKCAHKKQLFIHGRHISTKALMTLDGIIGCTTVEGFMMKELFLEWLEFTVLPKCFVYPGPLSVLMLDNAKIHHGAEVLELVDRFGP</sequence>
<dbReference type="AlphaFoldDB" id="A0A0D0E2L7"/>
<evidence type="ECO:0008006" key="3">
    <source>
        <dbReference type="Google" id="ProtNLM"/>
    </source>
</evidence>
<keyword evidence="2" id="KW-1185">Reference proteome</keyword>
<dbReference type="HOGENOM" id="CLU_056788_11_2_1"/>
<dbReference type="InParanoid" id="A0A0D0E2L7"/>
<evidence type="ECO:0000313" key="1">
    <source>
        <dbReference type="EMBL" id="KIK98281.1"/>
    </source>
</evidence>
<reference evidence="1 2" key="1">
    <citation type="submission" date="2014-04" db="EMBL/GenBank/DDBJ databases">
        <authorList>
            <consortium name="DOE Joint Genome Institute"/>
            <person name="Kuo A."/>
            <person name="Kohler A."/>
            <person name="Jargeat P."/>
            <person name="Nagy L.G."/>
            <person name="Floudas D."/>
            <person name="Copeland A."/>
            <person name="Barry K.W."/>
            <person name="Cichocki N."/>
            <person name="Veneault-Fourrey C."/>
            <person name="LaButti K."/>
            <person name="Lindquist E.A."/>
            <person name="Lipzen A."/>
            <person name="Lundell T."/>
            <person name="Morin E."/>
            <person name="Murat C."/>
            <person name="Sun H."/>
            <person name="Tunlid A."/>
            <person name="Henrissat B."/>
            <person name="Grigoriev I.V."/>
            <person name="Hibbett D.S."/>
            <person name="Martin F."/>
            <person name="Nordberg H.P."/>
            <person name="Cantor M.N."/>
            <person name="Hua S.X."/>
        </authorList>
    </citation>
    <scope>NUCLEOTIDE SEQUENCE [LARGE SCALE GENOMIC DNA]</scope>
    <source>
        <strain evidence="1 2">Ve08.2h10</strain>
    </source>
</reference>
<accession>A0A0D0E2L7</accession>
<dbReference type="OrthoDB" id="2142724at2759"/>
<name>A0A0D0E2L7_9AGAM</name>
<gene>
    <name evidence="1" type="ORF">PAXRUDRAFT_134533</name>
</gene>
<proteinExistence type="predicted"/>
<protein>
    <recommendedName>
        <fullName evidence="3">Tc1-like transposase DDE domain-containing protein</fullName>
    </recommendedName>
</protein>